<dbReference type="GO" id="GO:0004674">
    <property type="term" value="F:protein serine/threonine kinase activity"/>
    <property type="evidence" value="ECO:0007669"/>
    <property type="project" value="TreeGrafter"/>
</dbReference>
<dbReference type="GeneID" id="109381094"/>
<dbReference type="GO" id="GO:0005524">
    <property type="term" value="F:ATP binding"/>
    <property type="evidence" value="ECO:0007669"/>
    <property type="project" value="UniProtKB-KW"/>
</dbReference>
<evidence type="ECO:0000313" key="6">
    <source>
        <dbReference type="RefSeq" id="XP_019494969.1"/>
    </source>
</evidence>
<evidence type="ECO:0000256" key="1">
    <source>
        <dbReference type="ARBA" id="ARBA00022741"/>
    </source>
</evidence>
<keyword evidence="5" id="KW-1185">Reference proteome</keyword>
<evidence type="ECO:0000259" key="4">
    <source>
        <dbReference type="PROSITE" id="PS50011"/>
    </source>
</evidence>
<sequence>MARRRGAQQGVPRLDPELEPTTCHAPPQQASVSAPEDGDTTANLTRFGGRHKYYVRRTWPSAGAVKVLDRLNPGALGVNLVVEETETKVKLVIKQLMPLLKLQHDHISTYHELFIMWNGEISSLCLCLVMDYNEGSFHEVIEKKREEKTIIDPQWMHRMLGQVLDALDYLHQLDIIHRNLKPSNIALVSSSHCKLQDLSSNALMTHKAKWNIRAEEDPFHKSWMAPEALNFSFSQKADIWSLGCIILDMVSCSFMEATEAMLLRKSIRSLPDGLRGVLRTMEERESPHAKTFSSLLPQMLQISPSERITVRDVIHITFMSSNLRSPSVPLALHGQAIPDFVADMLLEGNMASILEIMQNFSSRPEVQLKAIEKLLRMPDEQLGMPWQRKLVEEVIAVMKQHERNLDIQLCACSLLLRILGQGVLDVHSGTGPAGSQKPALAHGAPHWLCGPGGCPTLGPFTPSCNKHYRDLLCAR</sequence>
<keyword evidence="1" id="KW-0547">Nucleotide-binding</keyword>
<dbReference type="CTD" id="169436"/>
<dbReference type="AlphaFoldDB" id="A0A8B7R1M8"/>
<evidence type="ECO:0000313" key="5">
    <source>
        <dbReference type="Proteomes" id="UP000694851"/>
    </source>
</evidence>
<dbReference type="CDD" id="cd00180">
    <property type="entry name" value="PKc"/>
    <property type="match status" value="1"/>
</dbReference>
<evidence type="ECO:0000256" key="3">
    <source>
        <dbReference type="SAM" id="MobiDB-lite"/>
    </source>
</evidence>
<gene>
    <name evidence="6" type="primary">STKLD1</name>
</gene>
<dbReference type="RefSeq" id="XP_019494969.1">
    <property type="nucleotide sequence ID" value="XM_019639424.1"/>
</dbReference>
<reference evidence="6" key="1">
    <citation type="submission" date="2025-08" db="UniProtKB">
        <authorList>
            <consortium name="RefSeq"/>
        </authorList>
    </citation>
    <scope>IDENTIFICATION</scope>
    <source>
        <tissue evidence="6">Muscle</tissue>
    </source>
</reference>
<dbReference type="Gene3D" id="1.10.510.10">
    <property type="entry name" value="Transferase(Phosphotransferase) domain 1"/>
    <property type="match status" value="1"/>
</dbReference>
<dbReference type="PANTHER" id="PTHR24363:SF5">
    <property type="entry name" value="SERINE_THREONINE KINASE-LIKE DOMAIN-CONTAINING PROTEIN STKLD1"/>
    <property type="match status" value="1"/>
</dbReference>
<name>A0A8B7R1M8_HIPAR</name>
<dbReference type="Pfam" id="PF00069">
    <property type="entry name" value="Pkinase"/>
    <property type="match status" value="1"/>
</dbReference>
<dbReference type="PANTHER" id="PTHR24363">
    <property type="entry name" value="SERINE/THREONINE PROTEIN KINASE"/>
    <property type="match status" value="1"/>
</dbReference>
<accession>A0A8B7R1M8</accession>
<keyword evidence="2" id="KW-0067">ATP-binding</keyword>
<feature type="region of interest" description="Disordered" evidence="3">
    <location>
        <begin position="1"/>
        <end position="42"/>
    </location>
</feature>
<evidence type="ECO:0000256" key="2">
    <source>
        <dbReference type="ARBA" id="ARBA00022840"/>
    </source>
</evidence>
<dbReference type="OrthoDB" id="248923at2759"/>
<dbReference type="InterPro" id="IPR000719">
    <property type="entry name" value="Prot_kinase_dom"/>
</dbReference>
<dbReference type="KEGG" id="hai:109381094"/>
<dbReference type="FunFam" id="1.10.510.10:FF:001115">
    <property type="entry name" value="Serine/threonine kinase like domain containing 1"/>
    <property type="match status" value="1"/>
</dbReference>
<feature type="domain" description="Protein kinase" evidence="4">
    <location>
        <begin position="1"/>
        <end position="318"/>
    </location>
</feature>
<proteinExistence type="predicted"/>
<dbReference type="PROSITE" id="PS50011">
    <property type="entry name" value="PROTEIN_KINASE_DOM"/>
    <property type="match status" value="1"/>
</dbReference>
<dbReference type="SUPFAM" id="SSF56112">
    <property type="entry name" value="Protein kinase-like (PK-like)"/>
    <property type="match status" value="1"/>
</dbReference>
<dbReference type="Proteomes" id="UP000694851">
    <property type="component" value="Unplaced"/>
</dbReference>
<dbReference type="InterPro" id="IPR011009">
    <property type="entry name" value="Kinase-like_dom_sf"/>
</dbReference>
<organism evidence="5 6">
    <name type="scientific">Hipposideros armiger</name>
    <name type="common">Great Himalayan leaf-nosed bat</name>
    <dbReference type="NCBI Taxonomy" id="186990"/>
    <lineage>
        <taxon>Eukaryota</taxon>
        <taxon>Metazoa</taxon>
        <taxon>Chordata</taxon>
        <taxon>Craniata</taxon>
        <taxon>Vertebrata</taxon>
        <taxon>Euteleostomi</taxon>
        <taxon>Mammalia</taxon>
        <taxon>Eutheria</taxon>
        <taxon>Laurasiatheria</taxon>
        <taxon>Chiroptera</taxon>
        <taxon>Yinpterochiroptera</taxon>
        <taxon>Rhinolophoidea</taxon>
        <taxon>Hipposideridae</taxon>
        <taxon>Hipposideros</taxon>
    </lineage>
</organism>
<protein>
    <submittedName>
        <fullName evidence="6">Serine/threonine kinase-like domain-containing protein STKLD1</fullName>
    </submittedName>
</protein>